<evidence type="ECO:0000313" key="1">
    <source>
        <dbReference type="EMBL" id="OWZ03437.1"/>
    </source>
</evidence>
<accession>A0A225VF68</accession>
<keyword evidence="2" id="KW-1185">Reference proteome</keyword>
<dbReference type="Proteomes" id="UP000198211">
    <property type="component" value="Unassembled WGS sequence"/>
</dbReference>
<dbReference type="EMBL" id="NBNE01005522">
    <property type="protein sequence ID" value="OWZ03437.1"/>
    <property type="molecule type" value="Genomic_DNA"/>
</dbReference>
<organism evidence="1 2">
    <name type="scientific">Phytophthora megakarya</name>
    <dbReference type="NCBI Taxonomy" id="4795"/>
    <lineage>
        <taxon>Eukaryota</taxon>
        <taxon>Sar</taxon>
        <taxon>Stramenopiles</taxon>
        <taxon>Oomycota</taxon>
        <taxon>Peronosporomycetes</taxon>
        <taxon>Peronosporales</taxon>
        <taxon>Peronosporaceae</taxon>
        <taxon>Phytophthora</taxon>
    </lineage>
</organism>
<dbReference type="AlphaFoldDB" id="A0A225VF68"/>
<comment type="caution">
    <text evidence="1">The sequence shown here is derived from an EMBL/GenBank/DDBJ whole genome shotgun (WGS) entry which is preliminary data.</text>
</comment>
<proteinExistence type="predicted"/>
<name>A0A225VF68_9STRA</name>
<evidence type="ECO:0008006" key="3">
    <source>
        <dbReference type="Google" id="ProtNLM"/>
    </source>
</evidence>
<evidence type="ECO:0000313" key="2">
    <source>
        <dbReference type="Proteomes" id="UP000198211"/>
    </source>
</evidence>
<protein>
    <recommendedName>
        <fullName evidence="3">MULE transposase domain-containing protein</fullName>
    </recommendedName>
</protein>
<dbReference type="OrthoDB" id="113508at2759"/>
<reference evidence="2" key="1">
    <citation type="submission" date="2017-03" db="EMBL/GenBank/DDBJ databases">
        <title>Phytopthora megakarya and P. palmivora, two closely related causual agents of cacao black pod achieved similar genome size and gene model numbers by different mechanisms.</title>
        <authorList>
            <person name="Ali S."/>
            <person name="Shao J."/>
            <person name="Larry D.J."/>
            <person name="Kronmiller B."/>
            <person name="Shen D."/>
            <person name="Strem M.D."/>
            <person name="Melnick R.L."/>
            <person name="Guiltinan M.J."/>
            <person name="Tyler B.M."/>
            <person name="Meinhardt L.W."/>
            <person name="Bailey B.A."/>
        </authorList>
    </citation>
    <scope>NUCLEOTIDE SEQUENCE [LARGE SCALE GENOMIC DNA]</scope>
    <source>
        <strain evidence="2">zdho120</strain>
    </source>
</reference>
<gene>
    <name evidence="1" type="ORF">PHMEG_00024837</name>
</gene>
<sequence>MPWSLPWKELGENLSASEADKFLEAFRSYKPTRATQAFCHEMAEQQIRPQRIRNAMSRKFATPLTALSSLDKIQNFVGYYGRTKMENHDRVKGIEEWIMPEVFDSTKVESQTFTFSWHNDDSGKSIVGNGGEAAPFYIGLSTKTLIRNLSEPSENFMAYAKASTMKYIYDIHFASREGEAMLLREAVMRKWMSFACVVDFARYMQTQWLYGAFCNWQVHQTASCFASTNNPVERFNRVLKRGYTLNSRLKVRMLLRELSNCCQNESSNENVFDGNDGIIPRELTSSWAGT</sequence>